<evidence type="ECO:0000313" key="1">
    <source>
        <dbReference type="EMBL" id="QHS87728.1"/>
    </source>
</evidence>
<organism evidence="1">
    <name type="scientific">viral metagenome</name>
    <dbReference type="NCBI Taxonomy" id="1070528"/>
    <lineage>
        <taxon>unclassified sequences</taxon>
        <taxon>metagenomes</taxon>
        <taxon>organismal metagenomes</taxon>
    </lineage>
</organism>
<dbReference type="EMBL" id="MN739088">
    <property type="protein sequence ID" value="QHS87728.1"/>
    <property type="molecule type" value="Genomic_DNA"/>
</dbReference>
<protein>
    <submittedName>
        <fullName evidence="1">Uncharacterized protein</fullName>
    </submittedName>
</protein>
<dbReference type="AlphaFoldDB" id="A0A6C0B8A5"/>
<proteinExistence type="predicted"/>
<name>A0A6C0B8A5_9ZZZZ</name>
<reference evidence="1" key="1">
    <citation type="journal article" date="2020" name="Nature">
        <title>Giant virus diversity and host interactions through global metagenomics.</title>
        <authorList>
            <person name="Schulz F."/>
            <person name="Roux S."/>
            <person name="Paez-Espino D."/>
            <person name="Jungbluth S."/>
            <person name="Walsh D.A."/>
            <person name="Denef V.J."/>
            <person name="McMahon K.D."/>
            <person name="Konstantinidis K.T."/>
            <person name="Eloe-Fadrosh E.A."/>
            <person name="Kyrpides N.C."/>
            <person name="Woyke T."/>
        </authorList>
    </citation>
    <scope>NUCLEOTIDE SEQUENCE</scope>
    <source>
        <strain evidence="1">GVMAG-M-3300010158-13</strain>
    </source>
</reference>
<sequence length="520" mass="58152">MAAIFLNDVAFDKSNLIIKWKGKTFNQITSRIQMNTRGQSSSLNKNEYFRALPILLPRREIATNFNSKSVCDKRLSLSINVFDQPGGSIINSLVTTNNNGIINTMDNLLPNNSCEEPGTCLAFVSPSETAKRRVRSAGMIKRQFDISKGNDKTYFVNKAQYLISRNLTFNQNQYNYIRSGNATVNPGDALSSQNFYSPQGLSHCKKYLLPTDCIFSYQWILPNSVYASQADGYIIRNNNVFYNYYDVSIKAGYYNIDEINNILHLAMLNNGHYFINNATKSKVFTIYFAYNLIYNKIELHSSKIDALIFSTTNYTKPYSPGWDPTIYPPAFNLNNLVAWPIPTGETLSGISSLKDSVIPVVKIYDNAFSNAIGFSPGIYPTNPISNYSDRLSATYSLKQDLTNIDNVSLSNYGPGIQPIYKSVAYKPSNPQFASQGGVSASSATQRIRYNTITNNTAVYQKAYGTSVANALAYGVPENGYTIKDKIGYPMRSTPRFPPLSTILQCSTCNTWDHQNSTQLN</sequence>
<accession>A0A6C0B8A5</accession>